<dbReference type="AlphaFoldDB" id="A0A091B8P1"/>
<evidence type="ECO:0000259" key="1">
    <source>
        <dbReference type="Pfam" id="PF08808"/>
    </source>
</evidence>
<dbReference type="PATRIC" id="fig|1384056.3.peg.192"/>
<accession>A0A091B8P1</accession>
<comment type="caution">
    <text evidence="2">The sequence shown here is derived from an EMBL/GenBank/DDBJ whole genome shotgun (WGS) entry which is preliminary data.</text>
</comment>
<dbReference type="STRING" id="1384056.N787_06585"/>
<protein>
    <recommendedName>
        <fullName evidence="1">RES domain-containing protein</fullName>
    </recommendedName>
</protein>
<evidence type="ECO:0000313" key="2">
    <source>
        <dbReference type="EMBL" id="KFN48101.1"/>
    </source>
</evidence>
<dbReference type="InterPro" id="IPR014914">
    <property type="entry name" value="RES_dom"/>
</dbReference>
<feature type="domain" description="RES" evidence="1">
    <location>
        <begin position="197"/>
        <end position="316"/>
    </location>
</feature>
<sequence>MEPTAMQNTLTVHDSPPAAPLLPSAEGLERALRDVLSLESAFVAKFLPYQDMTRLPPGYAGFAKWHFRRLHDDSLAWKDVAPAYALACLSHSAYGTAMDPSVEWELELQWGDLKSLSRLDWSTARRLIMDAWTYLSGNKALPEGLDEAIEARNAAAEASDAYVEEDEDGLRVDLELVPAYVVLRESMAGRRPQDWRTRGQARWLSSDVNVLSLAMSPALAVLDAVSLYSFVDEEGRLLVRMAFPPNLLRTLDTGTKTRRALDRDLRERIERWRVEQHSALLRVPSALCPGEFNLLANPEHPDFPLLQRMDAVPLDMDRRRRSH</sequence>
<name>A0A091B8P1_9GAMM</name>
<proteinExistence type="predicted"/>
<dbReference type="OrthoDB" id="9789501at2"/>
<evidence type="ECO:0000313" key="3">
    <source>
        <dbReference type="Proteomes" id="UP000029393"/>
    </source>
</evidence>
<organism evidence="2 3">
    <name type="scientific">Arenimonas metalli CF5-1</name>
    <dbReference type="NCBI Taxonomy" id="1384056"/>
    <lineage>
        <taxon>Bacteria</taxon>
        <taxon>Pseudomonadati</taxon>
        <taxon>Pseudomonadota</taxon>
        <taxon>Gammaproteobacteria</taxon>
        <taxon>Lysobacterales</taxon>
        <taxon>Lysobacteraceae</taxon>
        <taxon>Arenimonas</taxon>
    </lineage>
</organism>
<gene>
    <name evidence="2" type="ORF">N787_06585</name>
</gene>
<reference evidence="2 3" key="1">
    <citation type="submission" date="2013-09" db="EMBL/GenBank/DDBJ databases">
        <title>Genome sequencing of Arenimonas metalli.</title>
        <authorList>
            <person name="Chen F."/>
            <person name="Wang G."/>
        </authorList>
    </citation>
    <scope>NUCLEOTIDE SEQUENCE [LARGE SCALE GENOMIC DNA]</scope>
    <source>
        <strain evidence="2 3">CF5-1</strain>
    </source>
</reference>
<dbReference type="Pfam" id="PF08808">
    <property type="entry name" value="RES"/>
    <property type="match status" value="1"/>
</dbReference>
<keyword evidence="3" id="KW-1185">Reference proteome</keyword>
<dbReference type="Proteomes" id="UP000029393">
    <property type="component" value="Unassembled WGS sequence"/>
</dbReference>
<dbReference type="EMBL" id="AVCK01000003">
    <property type="protein sequence ID" value="KFN48101.1"/>
    <property type="molecule type" value="Genomic_DNA"/>
</dbReference>